<dbReference type="Gramene" id="Pp3c4_12510V3.2">
    <property type="protein sequence ID" value="Pp3c4_12510V3.2"/>
    <property type="gene ID" value="Pp3c4_12510"/>
</dbReference>
<feature type="domain" description="Myb-like" evidence="8">
    <location>
        <begin position="8"/>
        <end position="60"/>
    </location>
</feature>
<dbReference type="GO" id="GO:0005634">
    <property type="term" value="C:nucleus"/>
    <property type="evidence" value="ECO:0000318"/>
    <property type="project" value="GO_Central"/>
</dbReference>
<evidence type="ECO:0000256" key="6">
    <source>
        <dbReference type="ARBA" id="ARBA00023242"/>
    </source>
</evidence>
<feature type="domain" description="HTH myb-type" evidence="9">
    <location>
        <begin position="8"/>
        <end position="60"/>
    </location>
</feature>
<dbReference type="CDD" id="cd00167">
    <property type="entry name" value="SANT"/>
    <property type="match status" value="2"/>
</dbReference>
<evidence type="ECO:0000259" key="8">
    <source>
        <dbReference type="PROSITE" id="PS50090"/>
    </source>
</evidence>
<keyword evidence="3" id="KW-0805">Transcription regulation</keyword>
<dbReference type="PROSITE" id="PS51294">
    <property type="entry name" value="HTH_MYB"/>
    <property type="match status" value="2"/>
</dbReference>
<evidence type="ECO:0000313" key="11">
    <source>
        <dbReference type="EnsemblPlants" id="Pp3c4_12510V3.1"/>
    </source>
</evidence>
<evidence type="ECO:0000256" key="2">
    <source>
        <dbReference type="ARBA" id="ARBA00022737"/>
    </source>
</evidence>
<dbReference type="PaxDb" id="3218-PP1S284_57V6.1"/>
<dbReference type="OrthoDB" id="2143914at2759"/>
<dbReference type="RefSeq" id="XP_024372621.1">
    <property type="nucleotide sequence ID" value="XM_024516853.2"/>
</dbReference>
<dbReference type="InterPro" id="IPR001005">
    <property type="entry name" value="SANT/Myb"/>
</dbReference>
<dbReference type="PANTHER" id="PTHR47994:SF5">
    <property type="entry name" value="F14D16.11-RELATED"/>
    <property type="match status" value="1"/>
</dbReference>
<dbReference type="SMART" id="SM00717">
    <property type="entry name" value="SANT"/>
    <property type="match status" value="2"/>
</dbReference>
<dbReference type="PROSITE" id="PS50090">
    <property type="entry name" value="MYB_LIKE"/>
    <property type="match status" value="2"/>
</dbReference>
<keyword evidence="4" id="KW-0238">DNA-binding</keyword>
<dbReference type="AlphaFoldDB" id="A0A2K1KN82"/>
<dbReference type="Gene3D" id="1.10.10.60">
    <property type="entry name" value="Homeodomain-like"/>
    <property type="match status" value="2"/>
</dbReference>
<evidence type="ECO:0000256" key="5">
    <source>
        <dbReference type="ARBA" id="ARBA00023163"/>
    </source>
</evidence>
<evidence type="ECO:0000256" key="7">
    <source>
        <dbReference type="SAM" id="MobiDB-lite"/>
    </source>
</evidence>
<dbReference type="InterPro" id="IPR017930">
    <property type="entry name" value="Myb_dom"/>
</dbReference>
<evidence type="ECO:0000256" key="4">
    <source>
        <dbReference type="ARBA" id="ARBA00023125"/>
    </source>
</evidence>
<dbReference type="KEGG" id="ppp:112280911"/>
<dbReference type="EMBL" id="ABEU02000004">
    <property type="protein sequence ID" value="PNR55221.1"/>
    <property type="molecule type" value="Genomic_DNA"/>
</dbReference>
<evidence type="ECO:0000313" key="12">
    <source>
        <dbReference type="Proteomes" id="UP000006727"/>
    </source>
</evidence>
<reference evidence="10 12" key="1">
    <citation type="journal article" date="2008" name="Science">
        <title>The Physcomitrella genome reveals evolutionary insights into the conquest of land by plants.</title>
        <authorList>
            <person name="Rensing S."/>
            <person name="Lang D."/>
            <person name="Zimmer A."/>
            <person name="Terry A."/>
            <person name="Salamov A."/>
            <person name="Shapiro H."/>
            <person name="Nishiyama T."/>
            <person name="Perroud P.-F."/>
            <person name="Lindquist E."/>
            <person name="Kamisugi Y."/>
            <person name="Tanahashi T."/>
            <person name="Sakakibara K."/>
            <person name="Fujita T."/>
            <person name="Oishi K."/>
            <person name="Shin-I T."/>
            <person name="Kuroki Y."/>
            <person name="Toyoda A."/>
            <person name="Suzuki Y."/>
            <person name="Hashimoto A."/>
            <person name="Yamaguchi K."/>
            <person name="Sugano A."/>
            <person name="Kohara Y."/>
            <person name="Fujiyama A."/>
            <person name="Anterola A."/>
            <person name="Aoki S."/>
            <person name="Ashton N."/>
            <person name="Barbazuk W.B."/>
            <person name="Barker E."/>
            <person name="Bennetzen J."/>
            <person name="Bezanilla M."/>
            <person name="Blankenship R."/>
            <person name="Cho S.H."/>
            <person name="Dutcher S."/>
            <person name="Estelle M."/>
            <person name="Fawcett J.A."/>
            <person name="Gundlach H."/>
            <person name="Hanada K."/>
            <person name="Heyl A."/>
            <person name="Hicks K.A."/>
            <person name="Hugh J."/>
            <person name="Lohr M."/>
            <person name="Mayer K."/>
            <person name="Melkozernov A."/>
            <person name="Murata T."/>
            <person name="Nelson D."/>
            <person name="Pils B."/>
            <person name="Prigge M."/>
            <person name="Reiss B."/>
            <person name="Renner T."/>
            <person name="Rombauts S."/>
            <person name="Rushton P."/>
            <person name="Sanderfoot A."/>
            <person name="Schween G."/>
            <person name="Shiu S.-H."/>
            <person name="Stueber K."/>
            <person name="Theodoulou F.L."/>
            <person name="Tu H."/>
            <person name="Van de Peer Y."/>
            <person name="Verrier P.J."/>
            <person name="Waters E."/>
            <person name="Wood A."/>
            <person name="Yang L."/>
            <person name="Cove D."/>
            <person name="Cuming A."/>
            <person name="Hasebe M."/>
            <person name="Lucas S."/>
            <person name="Mishler D.B."/>
            <person name="Reski R."/>
            <person name="Grigoriev I."/>
            <person name="Quatrano R.S."/>
            <person name="Boore J.L."/>
        </authorList>
    </citation>
    <scope>NUCLEOTIDE SEQUENCE [LARGE SCALE GENOMIC DNA]</scope>
    <source>
        <strain evidence="11 12">cv. Gransden 2004</strain>
    </source>
</reference>
<dbReference type="GO" id="GO:0003700">
    <property type="term" value="F:DNA-binding transcription factor activity"/>
    <property type="evidence" value="ECO:0000318"/>
    <property type="project" value="GO_Central"/>
</dbReference>
<keyword evidence="2" id="KW-0677">Repeat</keyword>
<protein>
    <submittedName>
        <fullName evidence="10 11">Uncharacterized protein</fullName>
    </submittedName>
</protein>
<organism evidence="10">
    <name type="scientific">Physcomitrium patens</name>
    <name type="common">Spreading-leaved earth moss</name>
    <name type="synonym">Physcomitrella patens</name>
    <dbReference type="NCBI Taxonomy" id="3218"/>
    <lineage>
        <taxon>Eukaryota</taxon>
        <taxon>Viridiplantae</taxon>
        <taxon>Streptophyta</taxon>
        <taxon>Embryophyta</taxon>
        <taxon>Bryophyta</taxon>
        <taxon>Bryophytina</taxon>
        <taxon>Bryopsida</taxon>
        <taxon>Funariidae</taxon>
        <taxon>Funariales</taxon>
        <taxon>Funariaceae</taxon>
        <taxon>Physcomitrium</taxon>
    </lineage>
</organism>
<dbReference type="Proteomes" id="UP000006727">
    <property type="component" value="Chromosome 4"/>
</dbReference>
<accession>A0A2K1KN82</accession>
<dbReference type="EnsemblPlants" id="Pp3c4_12510V3.2">
    <property type="protein sequence ID" value="Pp3c4_12510V3.2"/>
    <property type="gene ID" value="Pp3c4_12510"/>
</dbReference>
<dbReference type="PANTHER" id="PTHR47994">
    <property type="entry name" value="F14D16.11-RELATED"/>
    <property type="match status" value="1"/>
</dbReference>
<feature type="domain" description="Myb-like" evidence="8">
    <location>
        <begin position="61"/>
        <end position="111"/>
    </location>
</feature>
<name>A0A2K1KN82_PHYPA</name>
<evidence type="ECO:0000313" key="10">
    <source>
        <dbReference type="EMBL" id="PNR55221.1"/>
    </source>
</evidence>
<reference evidence="10 12" key="2">
    <citation type="journal article" date="2018" name="Plant J.">
        <title>The Physcomitrella patens chromosome-scale assembly reveals moss genome structure and evolution.</title>
        <authorList>
            <person name="Lang D."/>
            <person name="Ullrich K.K."/>
            <person name="Murat F."/>
            <person name="Fuchs J."/>
            <person name="Jenkins J."/>
            <person name="Haas F.B."/>
            <person name="Piednoel M."/>
            <person name="Gundlach H."/>
            <person name="Van Bel M."/>
            <person name="Meyberg R."/>
            <person name="Vives C."/>
            <person name="Morata J."/>
            <person name="Symeonidi A."/>
            <person name="Hiss M."/>
            <person name="Muchero W."/>
            <person name="Kamisugi Y."/>
            <person name="Saleh O."/>
            <person name="Blanc G."/>
            <person name="Decker E.L."/>
            <person name="van Gessel N."/>
            <person name="Grimwood J."/>
            <person name="Hayes R.D."/>
            <person name="Graham S.W."/>
            <person name="Gunter L.E."/>
            <person name="McDaniel S.F."/>
            <person name="Hoernstein S.N.W."/>
            <person name="Larsson A."/>
            <person name="Li F.W."/>
            <person name="Perroud P.F."/>
            <person name="Phillips J."/>
            <person name="Ranjan P."/>
            <person name="Rokshar D.S."/>
            <person name="Rothfels C.J."/>
            <person name="Schneider L."/>
            <person name="Shu S."/>
            <person name="Stevenson D.W."/>
            <person name="Thummler F."/>
            <person name="Tillich M."/>
            <person name="Villarreal Aguilar J.C."/>
            <person name="Widiez T."/>
            <person name="Wong G.K."/>
            <person name="Wymore A."/>
            <person name="Zhang Y."/>
            <person name="Zimmer A.D."/>
            <person name="Quatrano R.S."/>
            <person name="Mayer K.F.X."/>
            <person name="Goodstein D."/>
            <person name="Casacuberta J.M."/>
            <person name="Vandepoele K."/>
            <person name="Reski R."/>
            <person name="Cuming A.C."/>
            <person name="Tuskan G.A."/>
            <person name="Maumus F."/>
            <person name="Salse J."/>
            <person name="Schmutz J."/>
            <person name="Rensing S.A."/>
        </authorList>
    </citation>
    <scope>NUCLEOTIDE SEQUENCE [LARGE SCALE GENOMIC DNA]</scope>
    <source>
        <strain evidence="11 12">cv. Gransden 2004</strain>
    </source>
</reference>
<evidence type="ECO:0000256" key="3">
    <source>
        <dbReference type="ARBA" id="ARBA00023015"/>
    </source>
</evidence>
<gene>
    <name evidence="11" type="primary">LOC112280911</name>
    <name evidence="10" type="ORF">PHYPA_006116</name>
</gene>
<dbReference type="SUPFAM" id="SSF46689">
    <property type="entry name" value="Homeodomain-like"/>
    <property type="match status" value="1"/>
</dbReference>
<feature type="region of interest" description="Disordered" evidence="7">
    <location>
        <begin position="204"/>
        <end position="255"/>
    </location>
</feature>
<keyword evidence="5" id="KW-0804">Transcription</keyword>
<dbReference type="FunCoup" id="A0A2K1KN82">
    <property type="interactions" value="4"/>
</dbReference>
<dbReference type="Pfam" id="PF00249">
    <property type="entry name" value="Myb_DNA-binding"/>
    <property type="match status" value="2"/>
</dbReference>
<sequence>MTRLSKASEDVRKGAWAAEEDEKLRKYVETYGTGHWRSVGKKAGLRRCGKSCRLRWTNYLRPDIRHGSFTPQEEDLIVKLHAAHGSRWSLIAAQMPGRTDNDIKNHWNTRLKKKLCDMGIDPVTHKPIADLLRDLAGTMGQSSGGINQIAEEAARRCFRDNLVSKAVRECGKNVNSAPTVSQFMNQALNVQHTEEVMSIHLELHGGGDHMGQKSSNNSGNSHSMDESSSTDEAPSRRSLSPPISTNFDQRRGATGTVVESSCGQIAYLSSTQMQNEANLQARFTEGGATPTGSFHDPTPGCTSVTTTSLQSAGADVFYQRKRDPTLVGSGKPFQTRTEYNRWLSSRSAPPQEDFLNSVVQLPLSRFGSEVQNQMAVPNHAEVSYMQGSDVTRSQSTSAASKLDIRINLGFNQQPASLQESLNFGYRNFSSPLMSSNSTGNSLLDTNTQHALSGYAGQFSSSIITPSNVNMASFNSPLAGATAGLRLHEYEVPSPRMVLWDFQE</sequence>
<comment type="subcellular location">
    <subcellularLocation>
        <location evidence="1">Nucleus</location>
    </subcellularLocation>
</comment>
<dbReference type="FunFam" id="1.10.10.60:FF:000394">
    <property type="entry name" value="MYB transcription factor"/>
    <property type="match status" value="1"/>
</dbReference>
<dbReference type="FunFam" id="1.10.10.60:FF:000015">
    <property type="entry name" value="Transcription factor RAX3"/>
    <property type="match status" value="1"/>
</dbReference>
<dbReference type="Gramene" id="Pp3c4_12510V3.1">
    <property type="protein sequence ID" value="Pp3c4_12510V3.1"/>
    <property type="gene ID" value="Pp3c4_12510"/>
</dbReference>
<dbReference type="InterPro" id="IPR015495">
    <property type="entry name" value="Myb_TF_plants"/>
</dbReference>
<dbReference type="GO" id="GO:0006355">
    <property type="term" value="P:regulation of DNA-templated transcription"/>
    <property type="evidence" value="ECO:0000318"/>
    <property type="project" value="GO_Central"/>
</dbReference>
<dbReference type="GO" id="GO:0000976">
    <property type="term" value="F:transcription cis-regulatory region binding"/>
    <property type="evidence" value="ECO:0007669"/>
    <property type="project" value="UniProtKB-ARBA"/>
</dbReference>
<reference evidence="11" key="3">
    <citation type="submission" date="2020-12" db="UniProtKB">
        <authorList>
            <consortium name="EnsemblPlants"/>
        </authorList>
    </citation>
    <scope>IDENTIFICATION</scope>
</reference>
<feature type="compositionally biased region" description="Polar residues" evidence="7">
    <location>
        <begin position="212"/>
        <end position="247"/>
    </location>
</feature>
<evidence type="ECO:0000259" key="9">
    <source>
        <dbReference type="PROSITE" id="PS51294"/>
    </source>
</evidence>
<feature type="domain" description="HTH myb-type" evidence="9">
    <location>
        <begin position="61"/>
        <end position="115"/>
    </location>
</feature>
<keyword evidence="12" id="KW-1185">Reference proteome</keyword>
<dbReference type="InterPro" id="IPR009057">
    <property type="entry name" value="Homeodomain-like_sf"/>
</dbReference>
<keyword evidence="6" id="KW-0539">Nucleus</keyword>
<proteinExistence type="predicted"/>
<evidence type="ECO:0000256" key="1">
    <source>
        <dbReference type="ARBA" id="ARBA00004123"/>
    </source>
</evidence>
<dbReference type="EnsemblPlants" id="Pp3c4_12510V3.1">
    <property type="protein sequence ID" value="Pp3c4_12510V3.1"/>
    <property type="gene ID" value="Pp3c4_12510"/>
</dbReference>
<dbReference type="GeneID" id="112280911"/>